<feature type="active site" description="Nucleophile" evidence="9">
    <location>
        <position position="115"/>
    </location>
</feature>
<dbReference type="PANTHER" id="PTHR43722:SF1">
    <property type="entry name" value="PROLINE IMINOPEPTIDASE"/>
    <property type="match status" value="1"/>
</dbReference>
<feature type="active site" description="Proton donor" evidence="9">
    <location>
        <position position="298"/>
    </location>
</feature>
<dbReference type="PRINTS" id="PR00111">
    <property type="entry name" value="ABHYDROLASE"/>
</dbReference>
<dbReference type="Gene3D" id="3.40.50.1820">
    <property type="entry name" value="alpha/beta hydrolase"/>
    <property type="match status" value="1"/>
</dbReference>
<comment type="similarity">
    <text evidence="3 8 10">Belongs to the peptidase S33 family.</text>
</comment>
<dbReference type="InterPro" id="IPR029058">
    <property type="entry name" value="AB_hydrolase_fold"/>
</dbReference>
<keyword evidence="6 8" id="KW-0645">Protease</keyword>
<keyword evidence="7 8" id="KW-0378">Hydrolase</keyword>
<dbReference type="GO" id="GO:0004177">
    <property type="term" value="F:aminopeptidase activity"/>
    <property type="evidence" value="ECO:0007669"/>
    <property type="project" value="UniProtKB-UniRule"/>
</dbReference>
<dbReference type="Proteomes" id="UP000295444">
    <property type="component" value="Unassembled WGS sequence"/>
</dbReference>
<evidence type="ECO:0000256" key="1">
    <source>
        <dbReference type="ARBA" id="ARBA00001585"/>
    </source>
</evidence>
<keyword evidence="5 8" id="KW-0963">Cytoplasm</keyword>
<dbReference type="GO" id="GO:0005737">
    <property type="term" value="C:cytoplasm"/>
    <property type="evidence" value="ECO:0007669"/>
    <property type="project" value="UniProtKB-SubCell"/>
</dbReference>
<dbReference type="Pfam" id="PF00561">
    <property type="entry name" value="Abhydrolase_1"/>
    <property type="match status" value="1"/>
</dbReference>
<dbReference type="EC" id="3.4.11.5" evidence="8 10"/>
<reference evidence="12 13" key="1">
    <citation type="submission" date="2019-03" db="EMBL/GenBank/DDBJ databases">
        <title>Genomic Encyclopedia of Type Strains, Phase IV (KMG-IV): sequencing the most valuable type-strain genomes for metagenomic binning, comparative biology and taxonomic classification.</title>
        <authorList>
            <person name="Goeker M."/>
        </authorList>
    </citation>
    <scope>NUCLEOTIDE SEQUENCE [LARGE SCALE GENOMIC DNA]</scope>
    <source>
        <strain evidence="12 13">DSM 45361</strain>
    </source>
</reference>
<dbReference type="EMBL" id="SNXZ01000001">
    <property type="protein sequence ID" value="TDQ04077.1"/>
    <property type="molecule type" value="Genomic_DNA"/>
</dbReference>
<feature type="active site" evidence="9">
    <location>
        <position position="270"/>
    </location>
</feature>
<evidence type="ECO:0000256" key="4">
    <source>
        <dbReference type="ARBA" id="ARBA00022438"/>
    </source>
</evidence>
<dbReference type="PANTHER" id="PTHR43722">
    <property type="entry name" value="PROLINE IMINOPEPTIDASE"/>
    <property type="match status" value="1"/>
</dbReference>
<feature type="domain" description="AB hydrolase-1" evidence="11">
    <location>
        <begin position="35"/>
        <end position="300"/>
    </location>
</feature>
<comment type="caution">
    <text evidence="12">The sequence shown here is derived from an EMBL/GenBank/DDBJ whole genome shotgun (WGS) entry which is preliminary data.</text>
</comment>
<evidence type="ECO:0000256" key="8">
    <source>
        <dbReference type="PIRNR" id="PIRNR006431"/>
    </source>
</evidence>
<evidence type="ECO:0000256" key="3">
    <source>
        <dbReference type="ARBA" id="ARBA00010088"/>
    </source>
</evidence>
<evidence type="ECO:0000256" key="9">
    <source>
        <dbReference type="PIRSR" id="PIRSR006431-1"/>
    </source>
</evidence>
<proteinExistence type="inferred from homology"/>
<evidence type="ECO:0000259" key="11">
    <source>
        <dbReference type="Pfam" id="PF00561"/>
    </source>
</evidence>
<evidence type="ECO:0000313" key="13">
    <source>
        <dbReference type="Proteomes" id="UP000295444"/>
    </source>
</evidence>
<dbReference type="PIRSF" id="PIRSF006431">
    <property type="entry name" value="Pept_S33"/>
    <property type="match status" value="1"/>
</dbReference>
<dbReference type="RefSeq" id="WP_133847052.1">
    <property type="nucleotide sequence ID" value="NZ_SNXZ01000001.1"/>
</dbReference>
<evidence type="ECO:0000256" key="6">
    <source>
        <dbReference type="ARBA" id="ARBA00022670"/>
    </source>
</evidence>
<evidence type="ECO:0000256" key="5">
    <source>
        <dbReference type="ARBA" id="ARBA00022490"/>
    </source>
</evidence>
<accession>A0A4R6SJL6</accession>
<evidence type="ECO:0000256" key="7">
    <source>
        <dbReference type="ARBA" id="ARBA00022801"/>
    </source>
</evidence>
<dbReference type="AlphaFoldDB" id="A0A4R6SJL6"/>
<name>A0A4R6SJL6_LABRH</name>
<evidence type="ECO:0000256" key="10">
    <source>
        <dbReference type="RuleBase" id="RU003421"/>
    </source>
</evidence>
<keyword evidence="4 8" id="KW-0031">Aminopeptidase</keyword>
<evidence type="ECO:0000313" key="12">
    <source>
        <dbReference type="EMBL" id="TDQ04077.1"/>
    </source>
</evidence>
<dbReference type="PRINTS" id="PR00793">
    <property type="entry name" value="PROAMNOPTASE"/>
</dbReference>
<protein>
    <recommendedName>
        <fullName evidence="8 10">Proline iminopeptidase</fullName>
        <shortName evidence="8">PIP</shortName>
        <ecNumber evidence="8 10">3.4.11.5</ecNumber>
    </recommendedName>
    <alternativeName>
        <fullName evidence="8">Prolyl aminopeptidase</fullName>
    </alternativeName>
</protein>
<comment type="catalytic activity">
    <reaction evidence="1 8 10">
        <text>Release of N-terminal proline from a peptide.</text>
        <dbReference type="EC" id="3.4.11.5"/>
    </reaction>
</comment>
<comment type="subcellular location">
    <subcellularLocation>
        <location evidence="2 8">Cytoplasm</location>
    </subcellularLocation>
</comment>
<dbReference type="InterPro" id="IPR000073">
    <property type="entry name" value="AB_hydrolase_1"/>
</dbReference>
<dbReference type="InterPro" id="IPR002410">
    <property type="entry name" value="Peptidase_S33"/>
</dbReference>
<sequence length="321" mass="35269">MPDLYPPVEPRRSGMLEVGDGQLVHWEESGNPDGKPVVFLHGGPGGRIAPAQRRHFDPDAYRIVLFDQRGCGRSTPGVHEPGVDLSTNTTWHLVADMERLREHLGIDRWQLFGGSWGATLALAYAQRHPDRVTDIVLRGVFTSSEAELDWLYRGGAASIHPDAWHAFLAPIPKAAREDPLAAYRALIDDPDPDVRARAALAWSGWEAALCELVPTEGLAEQYADPRFAVPFTRVALHYFGNRSWLSDDQLIAEAGKLAGIPGVIVQGRYDLVCPPVTAWRLHQAWPDSELVMLPVAGHAVGERGVLAALTAATDRFRPAPR</sequence>
<keyword evidence="13" id="KW-1185">Reference proteome</keyword>
<gene>
    <name evidence="12" type="ORF">EV186_10117</name>
</gene>
<evidence type="ECO:0000256" key="2">
    <source>
        <dbReference type="ARBA" id="ARBA00004496"/>
    </source>
</evidence>
<dbReference type="InterPro" id="IPR005944">
    <property type="entry name" value="Pro_iminopeptidase"/>
</dbReference>
<organism evidence="12 13">
    <name type="scientific">Labedaea rhizosphaerae</name>
    <dbReference type="NCBI Taxonomy" id="598644"/>
    <lineage>
        <taxon>Bacteria</taxon>
        <taxon>Bacillati</taxon>
        <taxon>Actinomycetota</taxon>
        <taxon>Actinomycetes</taxon>
        <taxon>Pseudonocardiales</taxon>
        <taxon>Pseudonocardiaceae</taxon>
        <taxon>Labedaea</taxon>
    </lineage>
</organism>
<dbReference type="SUPFAM" id="SSF53474">
    <property type="entry name" value="alpha/beta-Hydrolases"/>
    <property type="match status" value="1"/>
</dbReference>
<dbReference type="OrthoDB" id="9796770at2"/>
<dbReference type="NCBIfam" id="TIGR01249">
    <property type="entry name" value="pro_imino_pep_1"/>
    <property type="match status" value="1"/>
</dbReference>
<dbReference type="GO" id="GO:0006508">
    <property type="term" value="P:proteolysis"/>
    <property type="evidence" value="ECO:0007669"/>
    <property type="project" value="UniProtKB-KW"/>
</dbReference>